<name>A0A7N5P0U4_AILME</name>
<dbReference type="Proteomes" id="UP000008912">
    <property type="component" value="Unassembled WGS sequence"/>
</dbReference>
<feature type="region of interest" description="Disordered" evidence="1">
    <location>
        <begin position="48"/>
        <end position="332"/>
    </location>
</feature>
<feature type="compositionally biased region" description="Low complexity" evidence="1">
    <location>
        <begin position="259"/>
        <end position="271"/>
    </location>
</feature>
<dbReference type="GeneTree" id="ENSGT00950000186182"/>
<dbReference type="AlphaFoldDB" id="A0A7N5P0U4"/>
<evidence type="ECO:0000313" key="2">
    <source>
        <dbReference type="Ensembl" id="ENSAMEP00000024605.1"/>
    </source>
</evidence>
<evidence type="ECO:0000313" key="3">
    <source>
        <dbReference type="Proteomes" id="UP000008912"/>
    </source>
</evidence>
<proteinExistence type="predicted"/>
<keyword evidence="3" id="KW-1185">Reference proteome</keyword>
<feature type="compositionally biased region" description="Basic and acidic residues" evidence="1">
    <location>
        <begin position="410"/>
        <end position="422"/>
    </location>
</feature>
<sequence>MEEEQEARAPACGWEKLCQECKPSAGRCARSCCCCCCCRRLLPSVPGPGSGRAERRPARGKHVRGGGVGGCRGSRAGGSHTAPSGLGVPEASESALGRLQPGPPKSLRISVTLGQAPRAAPSAASSAAPGETPPSRAPAWSSSGRGASKRRESWRRRREATERARLRGGGRGPRRQFGHAPGGLARDRRGGPARGAAPQPGGVGGLLPRPGPAAPAFQQLERDAAIERGPGRPVRHGGSTHSGGAGLGDPRPTPPAPSPRRGAAAGVRRPGFCSSSVRGFAGKGRRDSSRGLSAAAQVSEAAGGIGSIQRGPSRLSADPRDRPPLRPVRFGASRLGPVRAGSQCSVPRLRARQPVCLPPLALPLRLPLPPSWLLAPRSLLLQINFVAEERGREAGPRAQKRGWAPGAREAGNRDLGGRESGRSRRRNKTA</sequence>
<feature type="compositionally biased region" description="Gly residues" evidence="1">
    <location>
        <begin position="65"/>
        <end position="76"/>
    </location>
</feature>
<feature type="region of interest" description="Disordered" evidence="1">
    <location>
        <begin position="390"/>
        <end position="430"/>
    </location>
</feature>
<reference evidence="2" key="2">
    <citation type="submission" date="2025-08" db="UniProtKB">
        <authorList>
            <consortium name="Ensembl"/>
        </authorList>
    </citation>
    <scope>IDENTIFICATION</scope>
</reference>
<feature type="compositionally biased region" description="Low complexity" evidence="1">
    <location>
        <begin position="116"/>
        <end position="129"/>
    </location>
</feature>
<reference evidence="2" key="3">
    <citation type="submission" date="2025-09" db="UniProtKB">
        <authorList>
            <consortium name="Ensembl"/>
        </authorList>
    </citation>
    <scope>IDENTIFICATION</scope>
</reference>
<evidence type="ECO:0000256" key="1">
    <source>
        <dbReference type="SAM" id="MobiDB-lite"/>
    </source>
</evidence>
<dbReference type="InParanoid" id="A0A7N5P0U4"/>
<feature type="compositionally biased region" description="Basic and acidic residues" evidence="1">
    <location>
        <begin position="220"/>
        <end position="230"/>
    </location>
</feature>
<dbReference type="Ensembl" id="ENSAMET00000043547.1">
    <property type="protein sequence ID" value="ENSAMEP00000024605.1"/>
    <property type="gene ID" value="ENSAMEG00000030401.1"/>
</dbReference>
<protein>
    <submittedName>
        <fullName evidence="2">Uncharacterized protein</fullName>
    </submittedName>
</protein>
<feature type="compositionally biased region" description="Basic residues" evidence="1">
    <location>
        <begin position="166"/>
        <end position="177"/>
    </location>
</feature>
<accession>A0A7N5P0U4</accession>
<reference evidence="2 3" key="1">
    <citation type="journal article" date="2010" name="Nature">
        <title>The sequence and de novo assembly of the giant panda genome.</title>
        <authorList>
            <person name="Li R."/>
            <person name="Fan W."/>
            <person name="Tian G."/>
            <person name="Zhu H."/>
            <person name="He L."/>
            <person name="Cai J."/>
            <person name="Huang Q."/>
            <person name="Cai Q."/>
            <person name="Li B."/>
            <person name="Bai Y."/>
            <person name="Zhang Z."/>
            <person name="Zhang Y."/>
            <person name="Wang W."/>
            <person name="Li J."/>
            <person name="Wei F."/>
            <person name="Li H."/>
            <person name="Jian M."/>
            <person name="Li J."/>
            <person name="Zhang Z."/>
            <person name="Nielsen R."/>
            <person name="Li D."/>
            <person name="Gu W."/>
            <person name="Yang Z."/>
            <person name="Xuan Z."/>
            <person name="Ryder O.A."/>
            <person name="Leung F.C."/>
            <person name="Zhou Y."/>
            <person name="Cao J."/>
            <person name="Sun X."/>
            <person name="Fu Y."/>
            <person name="Fang X."/>
            <person name="Guo X."/>
            <person name="Wang B."/>
            <person name="Hou R."/>
            <person name="Shen F."/>
            <person name="Mu B."/>
            <person name="Ni P."/>
            <person name="Lin R."/>
            <person name="Qian W."/>
            <person name="Wang G."/>
            <person name="Yu C."/>
            <person name="Nie W."/>
            <person name="Wang J."/>
            <person name="Wu Z."/>
            <person name="Liang H."/>
            <person name="Min J."/>
            <person name="Wu Q."/>
            <person name="Cheng S."/>
            <person name="Ruan J."/>
            <person name="Wang M."/>
            <person name="Shi Z."/>
            <person name="Wen M."/>
            <person name="Liu B."/>
            <person name="Ren X."/>
            <person name="Zheng H."/>
            <person name="Dong D."/>
            <person name="Cook K."/>
            <person name="Shan G."/>
            <person name="Zhang H."/>
            <person name="Kosiol C."/>
            <person name="Xie X."/>
            <person name="Lu Z."/>
            <person name="Zheng H."/>
            <person name="Li Y."/>
            <person name="Steiner C.C."/>
            <person name="Lam T.T."/>
            <person name="Lin S."/>
            <person name="Zhang Q."/>
            <person name="Li G."/>
            <person name="Tian J."/>
            <person name="Gong T."/>
            <person name="Liu H."/>
            <person name="Zhang D."/>
            <person name="Fang L."/>
            <person name="Ye C."/>
            <person name="Zhang J."/>
            <person name="Hu W."/>
            <person name="Xu A."/>
            <person name="Ren Y."/>
            <person name="Zhang G."/>
            <person name="Bruford M.W."/>
            <person name="Li Q."/>
            <person name="Ma L."/>
            <person name="Guo Y."/>
            <person name="An N."/>
            <person name="Hu Y."/>
            <person name="Zheng Y."/>
            <person name="Shi Y."/>
            <person name="Li Z."/>
            <person name="Liu Q."/>
            <person name="Chen Y."/>
            <person name="Zhao J."/>
            <person name="Qu N."/>
            <person name="Zhao S."/>
            <person name="Tian F."/>
            <person name="Wang X."/>
            <person name="Wang H."/>
            <person name="Xu L."/>
            <person name="Liu X."/>
            <person name="Vinar T."/>
            <person name="Wang Y."/>
            <person name="Lam T.W."/>
            <person name="Yiu S.M."/>
            <person name="Liu S."/>
            <person name="Zhang H."/>
            <person name="Li D."/>
            <person name="Huang Y."/>
            <person name="Wang X."/>
            <person name="Yang G."/>
            <person name="Jiang Z."/>
            <person name="Wang J."/>
            <person name="Qin N."/>
            <person name="Li L."/>
            <person name="Li J."/>
            <person name="Bolund L."/>
            <person name="Kristiansen K."/>
            <person name="Wong G.K."/>
            <person name="Olson M."/>
            <person name="Zhang X."/>
            <person name="Li S."/>
            <person name="Yang H."/>
            <person name="Wang J."/>
            <person name="Wang J."/>
        </authorList>
    </citation>
    <scope>NUCLEOTIDE SEQUENCE [LARGE SCALE GENOMIC DNA]</scope>
</reference>
<organism evidence="2 3">
    <name type="scientific">Ailuropoda melanoleuca</name>
    <name type="common">Giant panda</name>
    <dbReference type="NCBI Taxonomy" id="9646"/>
    <lineage>
        <taxon>Eukaryota</taxon>
        <taxon>Metazoa</taxon>
        <taxon>Chordata</taxon>
        <taxon>Craniata</taxon>
        <taxon>Vertebrata</taxon>
        <taxon>Euteleostomi</taxon>
        <taxon>Mammalia</taxon>
        <taxon>Eutheria</taxon>
        <taxon>Laurasiatheria</taxon>
        <taxon>Carnivora</taxon>
        <taxon>Caniformia</taxon>
        <taxon>Ursidae</taxon>
        <taxon>Ailuropoda</taxon>
    </lineage>
</organism>